<evidence type="ECO:0000256" key="4">
    <source>
        <dbReference type="PROSITE-ProRule" id="PRU00601"/>
    </source>
</evidence>
<dbReference type="PROSITE" id="PS50089">
    <property type="entry name" value="ZF_RING_2"/>
    <property type="match status" value="1"/>
</dbReference>
<dbReference type="AlphaFoldDB" id="A0A7S1GIX4"/>
<dbReference type="PANTHER" id="PTHR21319">
    <property type="entry name" value="RING FINGER AND CHY ZINC FINGER DOMAIN-CONTAINING PROTEIN 1"/>
    <property type="match status" value="1"/>
</dbReference>
<evidence type="ECO:0000256" key="1">
    <source>
        <dbReference type="ARBA" id="ARBA00022723"/>
    </source>
</evidence>
<dbReference type="Pfam" id="PF05495">
    <property type="entry name" value="zf-CHY"/>
    <property type="match status" value="1"/>
</dbReference>
<evidence type="ECO:0000256" key="3">
    <source>
        <dbReference type="ARBA" id="ARBA00022833"/>
    </source>
</evidence>
<keyword evidence="3" id="KW-0862">Zinc</keyword>
<feature type="domain" description="CTCHY-type" evidence="7">
    <location>
        <begin position="148"/>
        <end position="213"/>
    </location>
</feature>
<dbReference type="SUPFAM" id="SSF161245">
    <property type="entry name" value="Zinc hairpin stack"/>
    <property type="match status" value="1"/>
</dbReference>
<dbReference type="PANTHER" id="PTHR21319:SF0">
    <property type="entry name" value="AND RING FINGER DOMAIN PROTEIN, PUTATIVE (AFU_ORTHOLOGUE AFUA_1G08900)-RELATED"/>
    <property type="match status" value="1"/>
</dbReference>
<dbReference type="GO" id="GO:0005634">
    <property type="term" value="C:nucleus"/>
    <property type="evidence" value="ECO:0007669"/>
    <property type="project" value="TreeGrafter"/>
</dbReference>
<dbReference type="Gene3D" id="3.30.40.10">
    <property type="entry name" value="Zinc/RING finger domain, C3HC4 (zinc finger)"/>
    <property type="match status" value="1"/>
</dbReference>
<dbReference type="CDD" id="cd16464">
    <property type="entry name" value="RING-H2_Pirh2-like"/>
    <property type="match status" value="1"/>
</dbReference>
<dbReference type="InterPro" id="IPR013083">
    <property type="entry name" value="Znf_RING/FYVE/PHD"/>
</dbReference>
<evidence type="ECO:0000313" key="8">
    <source>
        <dbReference type="EMBL" id="CAD8932081.1"/>
    </source>
</evidence>
<keyword evidence="2 4" id="KW-0863">Zinc-finger</keyword>
<evidence type="ECO:0000259" key="7">
    <source>
        <dbReference type="PROSITE" id="PS51270"/>
    </source>
</evidence>
<feature type="domain" description="RING-type" evidence="5">
    <location>
        <begin position="214"/>
        <end position="257"/>
    </location>
</feature>
<dbReference type="InterPro" id="IPR001841">
    <property type="entry name" value="Znf_RING"/>
</dbReference>
<dbReference type="InterPro" id="IPR039512">
    <property type="entry name" value="RCHY1_zinc-ribbon"/>
</dbReference>
<proteinExistence type="predicted"/>
<dbReference type="SUPFAM" id="SSF161219">
    <property type="entry name" value="CHY zinc finger-like"/>
    <property type="match status" value="1"/>
</dbReference>
<dbReference type="SMART" id="SM00184">
    <property type="entry name" value="RING"/>
    <property type="match status" value="1"/>
</dbReference>
<dbReference type="SUPFAM" id="SSF57850">
    <property type="entry name" value="RING/U-box"/>
    <property type="match status" value="1"/>
</dbReference>
<dbReference type="InterPro" id="IPR008913">
    <property type="entry name" value="Znf_CHY"/>
</dbReference>
<dbReference type="GO" id="GO:0008270">
    <property type="term" value="F:zinc ion binding"/>
    <property type="evidence" value="ECO:0007669"/>
    <property type="project" value="UniProtKB-KW"/>
</dbReference>
<dbReference type="EMBL" id="HBFW01004826">
    <property type="protein sequence ID" value="CAD8932081.1"/>
    <property type="molecule type" value="Transcribed_RNA"/>
</dbReference>
<evidence type="ECO:0000256" key="2">
    <source>
        <dbReference type="ARBA" id="ARBA00022771"/>
    </source>
</evidence>
<dbReference type="GO" id="GO:0016567">
    <property type="term" value="P:protein ubiquitination"/>
    <property type="evidence" value="ECO:0007669"/>
    <property type="project" value="TreeGrafter"/>
</dbReference>
<accession>A0A7S1GIX4</accession>
<dbReference type="InterPro" id="IPR037275">
    <property type="entry name" value="Znf_CTCHY_sf"/>
</dbReference>
<protein>
    <recommendedName>
        <fullName evidence="9">RING finger and CHY zinc finger domain-containing protein 1</fullName>
    </recommendedName>
</protein>
<evidence type="ECO:0000259" key="5">
    <source>
        <dbReference type="PROSITE" id="PS50089"/>
    </source>
</evidence>
<sequence length="333" mass="37367">MLASMTCTVIEPNSSCSSRNTPPSSYYKKSEEGSTKKVWTRNVPDSEGSTTPLFTAAELAPTYHDGANGGVLGCPHYSRSCKLRHPTSGRLYTCRLCCAQERENPLKEQDSPLDRYAVKEILCMRCTTLQPANEKCINQACDSKGARFAKYYCQICHLYDDDPEKQIYHCPFCNVCRSGRGLGIDYRHCMRCNACVSLEDTDHHCIPQRLQATCPICHESMFQSTEPLKGLKCGHVLHLSCFTRYMRGQSYTCPLCKKSVEDMREYFTMLDAAVRMQPMPAAFLSTVSEIYCQDCGQSSKVPYHFVGCKCAHCGSYNTRELGRTQLSAPSPTD</sequence>
<dbReference type="PROSITE" id="PS51266">
    <property type="entry name" value="ZF_CHY"/>
    <property type="match status" value="1"/>
</dbReference>
<keyword evidence="1" id="KW-0479">Metal-binding</keyword>
<dbReference type="InterPro" id="IPR017921">
    <property type="entry name" value="Znf_CTCHY"/>
</dbReference>
<dbReference type="Gene3D" id="2.20.28.10">
    <property type="match status" value="1"/>
</dbReference>
<reference evidence="8" key="1">
    <citation type="submission" date="2021-01" db="EMBL/GenBank/DDBJ databases">
        <authorList>
            <person name="Corre E."/>
            <person name="Pelletier E."/>
            <person name="Niang G."/>
            <person name="Scheremetjew M."/>
            <person name="Finn R."/>
            <person name="Kale V."/>
            <person name="Holt S."/>
            <person name="Cochrane G."/>
            <person name="Meng A."/>
            <person name="Brown T."/>
            <person name="Cohen L."/>
        </authorList>
    </citation>
    <scope>NUCLEOTIDE SEQUENCE</scope>
    <source>
        <strain evidence="8">ECT3854</strain>
    </source>
</reference>
<feature type="domain" description="CHY-type" evidence="6">
    <location>
        <begin position="67"/>
        <end position="143"/>
    </location>
</feature>
<evidence type="ECO:0000259" key="6">
    <source>
        <dbReference type="PROSITE" id="PS51266"/>
    </source>
</evidence>
<evidence type="ECO:0008006" key="9">
    <source>
        <dbReference type="Google" id="ProtNLM"/>
    </source>
</evidence>
<dbReference type="PROSITE" id="PS51270">
    <property type="entry name" value="ZF_CTCHY"/>
    <property type="match status" value="1"/>
</dbReference>
<gene>
    <name evidence="8" type="ORF">CTEN0397_LOCUS3105</name>
</gene>
<dbReference type="GO" id="GO:0006511">
    <property type="term" value="P:ubiquitin-dependent protein catabolic process"/>
    <property type="evidence" value="ECO:0007669"/>
    <property type="project" value="TreeGrafter"/>
</dbReference>
<name>A0A7S1GIX4_CYCTE</name>
<dbReference type="GO" id="GO:0061630">
    <property type="term" value="F:ubiquitin protein ligase activity"/>
    <property type="evidence" value="ECO:0007669"/>
    <property type="project" value="TreeGrafter"/>
</dbReference>
<dbReference type="Pfam" id="PF13639">
    <property type="entry name" value="zf-RING_2"/>
    <property type="match status" value="1"/>
</dbReference>
<dbReference type="InterPro" id="IPR037274">
    <property type="entry name" value="Znf_CHY_sf"/>
</dbReference>
<dbReference type="Pfam" id="PF14599">
    <property type="entry name" value="zinc_ribbon_6"/>
    <property type="match status" value="1"/>
</dbReference>
<organism evidence="8">
    <name type="scientific">Cyclophora tenuis</name>
    <name type="common">Marine diatom</name>
    <dbReference type="NCBI Taxonomy" id="216820"/>
    <lineage>
        <taxon>Eukaryota</taxon>
        <taxon>Sar</taxon>
        <taxon>Stramenopiles</taxon>
        <taxon>Ochrophyta</taxon>
        <taxon>Bacillariophyta</taxon>
        <taxon>Fragilariophyceae</taxon>
        <taxon>Fragilariophycidae</taxon>
        <taxon>Cyclophorales</taxon>
        <taxon>Cyclophoraceae</taxon>
        <taxon>Cyclophora</taxon>
    </lineage>
</organism>